<reference evidence="3" key="2">
    <citation type="journal article" date="2021" name="Genome Biol. Evol.">
        <title>Developing a high-quality reference genome for a parasitic bivalve with doubly uniparental inheritance (Bivalvia: Unionida).</title>
        <authorList>
            <person name="Smith C.H."/>
        </authorList>
    </citation>
    <scope>NUCLEOTIDE SEQUENCE</scope>
    <source>
        <strain evidence="3">CHS0354</strain>
        <tissue evidence="3">Mantle</tissue>
    </source>
</reference>
<protein>
    <submittedName>
        <fullName evidence="3">Uncharacterized protein</fullName>
    </submittedName>
</protein>
<reference evidence="3" key="1">
    <citation type="journal article" date="2021" name="Genome Biol. Evol.">
        <title>A High-Quality Reference Genome for a Parasitic Bivalve with Doubly Uniparental Inheritance (Bivalvia: Unionida).</title>
        <authorList>
            <person name="Smith C.H."/>
        </authorList>
    </citation>
    <scope>NUCLEOTIDE SEQUENCE</scope>
    <source>
        <strain evidence="3">CHS0354</strain>
    </source>
</reference>
<feature type="coiled-coil region" evidence="1">
    <location>
        <begin position="272"/>
        <end position="312"/>
    </location>
</feature>
<dbReference type="PANTHER" id="PTHR13585:SF19">
    <property type="entry name" value="ZINC FINGER CCCH DOMAIN-CONTAINING PROTEIN 13"/>
    <property type="match status" value="1"/>
</dbReference>
<keyword evidence="4" id="KW-1185">Reference proteome</keyword>
<organism evidence="3 4">
    <name type="scientific">Potamilus streckersoni</name>
    <dbReference type="NCBI Taxonomy" id="2493646"/>
    <lineage>
        <taxon>Eukaryota</taxon>
        <taxon>Metazoa</taxon>
        <taxon>Spiralia</taxon>
        <taxon>Lophotrochozoa</taxon>
        <taxon>Mollusca</taxon>
        <taxon>Bivalvia</taxon>
        <taxon>Autobranchia</taxon>
        <taxon>Heteroconchia</taxon>
        <taxon>Palaeoheterodonta</taxon>
        <taxon>Unionida</taxon>
        <taxon>Unionoidea</taxon>
        <taxon>Unionidae</taxon>
        <taxon>Ambleminae</taxon>
        <taxon>Lampsilini</taxon>
        <taxon>Potamilus</taxon>
    </lineage>
</organism>
<evidence type="ECO:0000313" key="3">
    <source>
        <dbReference type="EMBL" id="KAK3575834.1"/>
    </source>
</evidence>
<evidence type="ECO:0000256" key="1">
    <source>
        <dbReference type="SAM" id="Coils"/>
    </source>
</evidence>
<feature type="region of interest" description="Disordered" evidence="2">
    <location>
        <begin position="819"/>
        <end position="879"/>
    </location>
</feature>
<feature type="compositionally biased region" description="Basic and acidic residues" evidence="2">
    <location>
        <begin position="851"/>
        <end position="879"/>
    </location>
</feature>
<feature type="compositionally biased region" description="Polar residues" evidence="2">
    <location>
        <begin position="17"/>
        <end position="30"/>
    </location>
</feature>
<sequence length="879" mass="100812">SLTDKYHLKKAPEPEKATNSGIEESLPSVSDLESTIDISVIELATYTASTDSEADDVHLRENLGLLKRKIEMIGKTKRKYKAKAQSESGANREVPTKPGSAKKGRRAVDGSGTTTNRSTIRKVSSGRERESGKETNTGRSTIKPSIPRSGVVRRLQTLKTLQQIEYEKKVMEEFLIKIDNVIKMVKEGFHVGKQEVEDLNQILHRIEHSKSAMEQIAHEDVKKKEEQQSKCEGGDKAEKELTLQEKLVKYDEREIKNIDKLAGKKDADVDDREEEERKIAVEIQLNEEWNNEEEKQNKIKQKENELFMLEKLTDLSSGQYDHRQRQDEIRMMVDGDSIKKKNVEEEERIKREKEAEEERIRLEKEAQEIRLRQEREEEEKRLQQERAEERRLKQLREEEERRRQLLREEEERRLKMEKDLKEKQMEEERNKVNKEERKRKREAILAKINVERKHWKEKILHDGMEDAEMSERTQFILIRGPNELLKSSSLTSSVANEAPVGSSGSPFELQEKMASQFVEIRTEERTECGAQVFVEAVKIHNESTTVVKVSVDGGKWEERPALNHTVTTGDRQTKHLVGAEFTDFQNLSMVVAARNKTENVLIKDKEITIKSKVDSNIRVTIPAKSFDEAETNVRLSVQKMLDTDLEKAKVLHQGCHNIISTSPIVSLNCQNKCKKCLAFRFAKLAGDTSKTKQIGVVWCDGEKWEIAGESNEIVPNVNHNDYCCFLIRTAKDLNSQNILTAAQQFLFHSTETLSQILCVQKTTDPSTLRVECVPVEKVSSRIAELEQNGYSMNPNVSQEVCVKDGENIAIKCTDNIKMDPPLNGEKLTQTPKTVDLEAKEESKQKKREHKHEKEAANKPVQKADEISADMDGKKVPKNT</sequence>
<dbReference type="AlphaFoldDB" id="A0AAE0VE69"/>
<evidence type="ECO:0000256" key="2">
    <source>
        <dbReference type="SAM" id="MobiDB-lite"/>
    </source>
</evidence>
<evidence type="ECO:0000313" key="4">
    <source>
        <dbReference type="Proteomes" id="UP001195483"/>
    </source>
</evidence>
<dbReference type="InterPro" id="IPR052824">
    <property type="entry name" value="m6A_RNA_Methylation_Regulator"/>
</dbReference>
<dbReference type="EMBL" id="JAEAOA010000788">
    <property type="protein sequence ID" value="KAK3575834.1"/>
    <property type="molecule type" value="Genomic_DNA"/>
</dbReference>
<keyword evidence="1" id="KW-0175">Coiled coil</keyword>
<feature type="compositionally biased region" description="Polar residues" evidence="2">
    <location>
        <begin position="111"/>
        <end position="122"/>
    </location>
</feature>
<accession>A0AAE0VE69</accession>
<proteinExistence type="predicted"/>
<comment type="caution">
    <text evidence="3">The sequence shown here is derived from an EMBL/GenBank/DDBJ whole genome shotgun (WGS) entry which is preliminary data.</text>
</comment>
<gene>
    <name evidence="3" type="ORF">CHS0354_013008</name>
</gene>
<feature type="region of interest" description="Disordered" evidence="2">
    <location>
        <begin position="77"/>
        <end position="148"/>
    </location>
</feature>
<feature type="non-terminal residue" evidence="3">
    <location>
        <position position="1"/>
    </location>
</feature>
<feature type="compositionally biased region" description="Polar residues" evidence="2">
    <location>
        <begin position="134"/>
        <end position="143"/>
    </location>
</feature>
<feature type="coiled-coil region" evidence="1">
    <location>
        <begin position="339"/>
        <end position="445"/>
    </location>
</feature>
<dbReference type="Proteomes" id="UP001195483">
    <property type="component" value="Unassembled WGS sequence"/>
</dbReference>
<feature type="compositionally biased region" description="Basic and acidic residues" evidence="2">
    <location>
        <begin position="1"/>
        <end position="16"/>
    </location>
</feature>
<reference evidence="3" key="3">
    <citation type="submission" date="2023-05" db="EMBL/GenBank/DDBJ databases">
        <authorList>
            <person name="Smith C.H."/>
        </authorList>
    </citation>
    <scope>NUCLEOTIDE SEQUENCE</scope>
    <source>
        <strain evidence="3">CHS0354</strain>
        <tissue evidence="3">Mantle</tissue>
    </source>
</reference>
<name>A0AAE0VE69_9BIVA</name>
<feature type="region of interest" description="Disordered" evidence="2">
    <location>
        <begin position="1"/>
        <end position="30"/>
    </location>
</feature>
<feature type="compositionally biased region" description="Basic and acidic residues" evidence="2">
    <location>
        <begin position="834"/>
        <end position="843"/>
    </location>
</feature>
<dbReference type="PANTHER" id="PTHR13585">
    <property type="entry name" value="CHASCON, ISOFORM D-RELATED"/>
    <property type="match status" value="1"/>
</dbReference>